<keyword evidence="13" id="KW-1185">Reference proteome</keyword>
<sequence length="105" mass="11657">MNRNYEAERAALLEDVKQVLKDAEALYKAAVDDGTQEGKELKEKLKAQLHRAQQQFSELESSLVERTRQAAAHTDDLVHKNPYQAMGIAALIGLVLGALLSRNGR</sequence>
<evidence type="ECO:0000256" key="3">
    <source>
        <dbReference type="ARBA" id="ARBA00022475"/>
    </source>
</evidence>
<feature type="domain" description="DUF883" evidence="10">
    <location>
        <begin position="12"/>
        <end position="60"/>
    </location>
</feature>
<name>A0ABP6V1M4_9GAMM</name>
<organism evidence="12 13">
    <name type="scientific">Zobellella aerophila</name>
    <dbReference type="NCBI Taxonomy" id="870480"/>
    <lineage>
        <taxon>Bacteria</taxon>
        <taxon>Pseudomonadati</taxon>
        <taxon>Pseudomonadota</taxon>
        <taxon>Gammaproteobacteria</taxon>
        <taxon>Aeromonadales</taxon>
        <taxon>Aeromonadaceae</taxon>
        <taxon>Zobellella</taxon>
    </lineage>
</organism>
<dbReference type="Pfam" id="PF05957">
    <property type="entry name" value="DUF883"/>
    <property type="match status" value="1"/>
</dbReference>
<evidence type="ECO:0000256" key="2">
    <source>
        <dbReference type="ARBA" id="ARBA00010423"/>
    </source>
</evidence>
<dbReference type="InterPro" id="IPR043605">
    <property type="entry name" value="DUF883_C"/>
</dbReference>
<evidence type="ECO:0000256" key="5">
    <source>
        <dbReference type="ARBA" id="ARBA00022692"/>
    </source>
</evidence>
<feature type="transmembrane region" description="Helical" evidence="9">
    <location>
        <begin position="83"/>
        <end position="101"/>
    </location>
</feature>
<keyword evidence="3" id="KW-1003">Cell membrane</keyword>
<evidence type="ECO:0008006" key="14">
    <source>
        <dbReference type="Google" id="ProtNLM"/>
    </source>
</evidence>
<keyword evidence="5 9" id="KW-0812">Transmembrane</keyword>
<evidence type="ECO:0000256" key="8">
    <source>
        <dbReference type="SAM" id="Coils"/>
    </source>
</evidence>
<evidence type="ECO:0000256" key="9">
    <source>
        <dbReference type="SAM" id="Phobius"/>
    </source>
</evidence>
<comment type="caution">
    <text evidence="12">The sequence shown here is derived from an EMBL/GenBank/DDBJ whole genome shotgun (WGS) entry which is preliminary data.</text>
</comment>
<evidence type="ECO:0000259" key="10">
    <source>
        <dbReference type="Pfam" id="PF05957"/>
    </source>
</evidence>
<protein>
    <recommendedName>
        <fullName evidence="14">DUF883 domain-containing protein</fullName>
    </recommendedName>
</protein>
<comment type="subcellular location">
    <subcellularLocation>
        <location evidence="1">Cell inner membrane</location>
        <topology evidence="1">Single-pass membrane protein</topology>
    </subcellularLocation>
</comment>
<evidence type="ECO:0000256" key="4">
    <source>
        <dbReference type="ARBA" id="ARBA00022519"/>
    </source>
</evidence>
<dbReference type="PANTHER" id="PTHR35893:SF3">
    <property type="entry name" value="INNER MEMBRANE PROTEIN"/>
    <property type="match status" value="1"/>
</dbReference>
<evidence type="ECO:0000256" key="6">
    <source>
        <dbReference type="ARBA" id="ARBA00022989"/>
    </source>
</evidence>
<reference evidence="13" key="1">
    <citation type="journal article" date="2019" name="Int. J. Syst. Evol. Microbiol.">
        <title>The Global Catalogue of Microorganisms (GCM) 10K type strain sequencing project: providing services to taxonomists for standard genome sequencing and annotation.</title>
        <authorList>
            <consortium name="The Broad Institute Genomics Platform"/>
            <consortium name="The Broad Institute Genome Sequencing Center for Infectious Disease"/>
            <person name="Wu L."/>
            <person name="Ma J."/>
        </authorList>
    </citation>
    <scope>NUCLEOTIDE SEQUENCE [LARGE SCALE GENOMIC DNA]</scope>
    <source>
        <strain evidence="13">JCM 17110</strain>
    </source>
</reference>
<proteinExistence type="inferred from homology"/>
<gene>
    <name evidence="12" type="ORF">GCM10022394_02020</name>
</gene>
<evidence type="ECO:0000256" key="7">
    <source>
        <dbReference type="ARBA" id="ARBA00023136"/>
    </source>
</evidence>
<feature type="coiled-coil region" evidence="8">
    <location>
        <begin position="2"/>
        <end position="62"/>
    </location>
</feature>
<keyword evidence="7 9" id="KW-0472">Membrane</keyword>
<keyword evidence="6 9" id="KW-1133">Transmembrane helix</keyword>
<evidence type="ECO:0000259" key="11">
    <source>
        <dbReference type="Pfam" id="PF19029"/>
    </source>
</evidence>
<dbReference type="PANTHER" id="PTHR35893">
    <property type="entry name" value="INNER MEMBRANE PROTEIN-RELATED"/>
    <property type="match status" value="1"/>
</dbReference>
<keyword evidence="4" id="KW-0997">Cell inner membrane</keyword>
<keyword evidence="8" id="KW-0175">Coiled coil</keyword>
<dbReference type="InterPro" id="IPR043604">
    <property type="entry name" value="DUF883_N"/>
</dbReference>
<feature type="domain" description="DUF883" evidence="11">
    <location>
        <begin position="74"/>
        <end position="102"/>
    </location>
</feature>
<evidence type="ECO:0000313" key="13">
    <source>
        <dbReference type="Proteomes" id="UP001500795"/>
    </source>
</evidence>
<dbReference type="InterPro" id="IPR010279">
    <property type="entry name" value="YqjD/ElaB"/>
</dbReference>
<accession>A0ABP6V1M4</accession>
<comment type="similarity">
    <text evidence="2">Belongs to the ElaB/YgaM/YqjD family.</text>
</comment>
<evidence type="ECO:0000256" key="1">
    <source>
        <dbReference type="ARBA" id="ARBA00004377"/>
    </source>
</evidence>
<dbReference type="Pfam" id="PF19029">
    <property type="entry name" value="DUF883_C"/>
    <property type="match status" value="1"/>
</dbReference>
<dbReference type="Proteomes" id="UP001500795">
    <property type="component" value="Unassembled WGS sequence"/>
</dbReference>
<dbReference type="EMBL" id="BAABCX010000001">
    <property type="protein sequence ID" value="GAA3526509.1"/>
    <property type="molecule type" value="Genomic_DNA"/>
</dbReference>
<dbReference type="RefSeq" id="WP_344953779.1">
    <property type="nucleotide sequence ID" value="NZ_BAABCX010000001.1"/>
</dbReference>
<evidence type="ECO:0000313" key="12">
    <source>
        <dbReference type="EMBL" id="GAA3526509.1"/>
    </source>
</evidence>